<name>A0A3G5AD52_9VIRU</name>
<sequence length="170" mass="18756">MPNPCKNNNNTSFFELMNKNTFCDSISKDPPPPSEDISVVNLMGSNINVTINGGSNQILPLITNFRFGPAFIEGPNLPLTIDIDGEYIFVFSITQTNVPGPYAAALINNEDFSIYPGTIKHASMAHTRIEFEGRVRLLRGDQPRLALINTTETNNVEYHVSTANLSLALR</sequence>
<proteinExistence type="predicted"/>
<organism evidence="1">
    <name type="scientific">Hyperionvirus sp</name>
    <dbReference type="NCBI Taxonomy" id="2487770"/>
    <lineage>
        <taxon>Viruses</taxon>
        <taxon>Varidnaviria</taxon>
        <taxon>Bamfordvirae</taxon>
        <taxon>Nucleocytoviricota</taxon>
        <taxon>Megaviricetes</taxon>
        <taxon>Imitervirales</taxon>
        <taxon>Mimiviridae</taxon>
        <taxon>Klosneuvirinae</taxon>
    </lineage>
</organism>
<accession>A0A3G5AD52</accession>
<gene>
    <name evidence="1" type="ORF">Hyperionvirus28_32</name>
</gene>
<dbReference type="EMBL" id="MK072410">
    <property type="protein sequence ID" value="AYV84544.1"/>
    <property type="molecule type" value="Genomic_DNA"/>
</dbReference>
<reference evidence="1" key="1">
    <citation type="submission" date="2018-10" db="EMBL/GenBank/DDBJ databases">
        <title>Hidden diversity of soil giant viruses.</title>
        <authorList>
            <person name="Schulz F."/>
            <person name="Alteio L."/>
            <person name="Goudeau D."/>
            <person name="Ryan E.M."/>
            <person name="Malmstrom R.R."/>
            <person name="Blanchard J."/>
            <person name="Woyke T."/>
        </authorList>
    </citation>
    <scope>NUCLEOTIDE SEQUENCE</scope>
    <source>
        <strain evidence="1">HYV1</strain>
    </source>
</reference>
<protein>
    <submittedName>
        <fullName evidence="1">Uncharacterized protein</fullName>
    </submittedName>
</protein>
<evidence type="ECO:0000313" key="1">
    <source>
        <dbReference type="EMBL" id="AYV84544.1"/>
    </source>
</evidence>